<gene>
    <name evidence="7" type="ORF">LX87_04175</name>
</gene>
<sequence length="412" mass="46487">MQFSTHLSSTVQTQQTGQSLWQSAVQAGYPAAIWRLPNRSERELIIDASGTVSTVAMDFEELPMGFAVSPFTNPDAEQTLFLKADFYWRFDENGTILASENKLSDKHPALDVLFRTAPQTARTETIPAIQLIGPSDEQQTWFEKTVTRAIRQMERGKFRKVVLSRTKTIRFDEQPDVLMLFNRLCKAYPNAFVSAVYLPERNQIWLGATPERLVSMEGDGIFRTVALAGTQSAFDSEGRPKRTADAPWTQKEIEEQALVGRYIIGCFKKIRIREYLEEGPRTVIAGNLMHLRSDYSVDMQAVNFPQLGTVMLRLLHPTSAVCGMPRETAQEFILQNEAHDRELYSGFLGPVNIFRAEGPESHLFVNLRCMKLEGQEGTLYAGAGLTEDSAPAKEWRETELKCDTLLSVFNKS</sequence>
<evidence type="ECO:0000313" key="8">
    <source>
        <dbReference type="Proteomes" id="UP000248790"/>
    </source>
</evidence>
<dbReference type="EC" id="5.4.4.2" evidence="3"/>
<name>A0A327WQN7_LARAB</name>
<accession>A0A327WQN7</accession>
<dbReference type="SUPFAM" id="SSF56322">
    <property type="entry name" value="ADC synthase"/>
    <property type="match status" value="1"/>
</dbReference>
<evidence type="ECO:0000256" key="3">
    <source>
        <dbReference type="ARBA" id="ARBA00012824"/>
    </source>
</evidence>
<dbReference type="InterPro" id="IPR005801">
    <property type="entry name" value="ADC_synthase"/>
</dbReference>
<proteinExistence type="inferred from homology"/>
<comment type="catalytic activity">
    <reaction evidence="1">
        <text>chorismate = isochorismate</text>
        <dbReference type="Rhea" id="RHEA:18985"/>
        <dbReference type="ChEBI" id="CHEBI:29748"/>
        <dbReference type="ChEBI" id="CHEBI:29780"/>
        <dbReference type="EC" id="5.4.4.2"/>
    </reaction>
</comment>
<dbReference type="AlphaFoldDB" id="A0A327WQN7"/>
<evidence type="ECO:0000256" key="1">
    <source>
        <dbReference type="ARBA" id="ARBA00000799"/>
    </source>
</evidence>
<reference evidence="7 8" key="1">
    <citation type="submission" date="2018-06" db="EMBL/GenBank/DDBJ databases">
        <title>Genomic Encyclopedia of Archaeal and Bacterial Type Strains, Phase II (KMG-II): from individual species to whole genera.</title>
        <authorList>
            <person name="Goeker M."/>
        </authorList>
    </citation>
    <scope>NUCLEOTIDE SEQUENCE [LARGE SCALE GENOMIC DNA]</scope>
    <source>
        <strain evidence="7 8">DSM 21851</strain>
    </source>
</reference>
<comment type="similarity">
    <text evidence="2">Belongs to the isochorismate synthase family.</text>
</comment>
<dbReference type="Gene3D" id="3.60.120.10">
    <property type="entry name" value="Anthranilate synthase"/>
    <property type="match status" value="1"/>
</dbReference>
<keyword evidence="4" id="KW-0413">Isomerase</keyword>
<organism evidence="7 8">
    <name type="scientific">Larkinella arboricola</name>
    <dbReference type="NCBI Taxonomy" id="643671"/>
    <lineage>
        <taxon>Bacteria</taxon>
        <taxon>Pseudomonadati</taxon>
        <taxon>Bacteroidota</taxon>
        <taxon>Cytophagia</taxon>
        <taxon>Cytophagales</taxon>
        <taxon>Spirosomataceae</taxon>
        <taxon>Larkinella</taxon>
    </lineage>
</organism>
<evidence type="ECO:0000256" key="5">
    <source>
        <dbReference type="ARBA" id="ARBA00041564"/>
    </source>
</evidence>
<keyword evidence="8" id="KW-1185">Reference proteome</keyword>
<dbReference type="Proteomes" id="UP000248790">
    <property type="component" value="Unassembled WGS sequence"/>
</dbReference>
<evidence type="ECO:0000256" key="2">
    <source>
        <dbReference type="ARBA" id="ARBA00005297"/>
    </source>
</evidence>
<dbReference type="InterPro" id="IPR004561">
    <property type="entry name" value="IsoChor_synthase"/>
</dbReference>
<protein>
    <recommendedName>
        <fullName evidence="3">isochorismate synthase</fullName>
        <ecNumber evidence="3">5.4.4.2</ecNumber>
    </recommendedName>
    <alternativeName>
        <fullName evidence="5">Isochorismate mutase</fullName>
    </alternativeName>
</protein>
<evidence type="ECO:0000256" key="4">
    <source>
        <dbReference type="ARBA" id="ARBA00023235"/>
    </source>
</evidence>
<evidence type="ECO:0000313" key="7">
    <source>
        <dbReference type="EMBL" id="RAJ94289.1"/>
    </source>
</evidence>
<dbReference type="InterPro" id="IPR015890">
    <property type="entry name" value="Chorismate_C"/>
</dbReference>
<feature type="domain" description="Chorismate-utilising enzyme C-terminal" evidence="6">
    <location>
        <begin position="141"/>
        <end position="401"/>
    </location>
</feature>
<dbReference type="OrthoDB" id="9806579at2"/>
<dbReference type="PANTHER" id="PTHR42839">
    <property type="entry name" value="ISOCHORISMATE SYNTHASE ENTC"/>
    <property type="match status" value="1"/>
</dbReference>
<evidence type="ECO:0000259" key="6">
    <source>
        <dbReference type="Pfam" id="PF00425"/>
    </source>
</evidence>
<dbReference type="GO" id="GO:0008909">
    <property type="term" value="F:isochorismate synthase activity"/>
    <property type="evidence" value="ECO:0007669"/>
    <property type="project" value="UniProtKB-EC"/>
</dbReference>
<dbReference type="Pfam" id="PF00425">
    <property type="entry name" value="Chorismate_bind"/>
    <property type="match status" value="1"/>
</dbReference>
<dbReference type="PANTHER" id="PTHR42839:SF2">
    <property type="entry name" value="ISOCHORISMATE SYNTHASE ENTC"/>
    <property type="match status" value="1"/>
</dbReference>
<comment type="caution">
    <text evidence="7">The sequence shown here is derived from an EMBL/GenBank/DDBJ whole genome shotgun (WGS) entry which is preliminary data.</text>
</comment>
<dbReference type="EMBL" id="QLMC01000005">
    <property type="protein sequence ID" value="RAJ94289.1"/>
    <property type="molecule type" value="Genomic_DNA"/>
</dbReference>
<dbReference type="NCBIfam" id="TIGR00543">
    <property type="entry name" value="isochor_syn"/>
    <property type="match status" value="1"/>
</dbReference>